<dbReference type="PRINTS" id="PR00480">
    <property type="entry name" value="ASTACIN"/>
</dbReference>
<feature type="binding site" evidence="10">
    <location>
        <position position="435"/>
    </location>
    <ligand>
        <name>Zn(2+)</name>
        <dbReference type="ChEBI" id="CHEBI:29105"/>
        <note>catalytic</note>
    </ligand>
</feature>
<dbReference type="GO" id="GO:0006508">
    <property type="term" value="P:proteolysis"/>
    <property type="evidence" value="ECO:0007669"/>
    <property type="project" value="UniProtKB-KW"/>
</dbReference>
<evidence type="ECO:0000256" key="1">
    <source>
        <dbReference type="ARBA" id="ARBA00004141"/>
    </source>
</evidence>
<sequence>MILVPIYLKQRSSPSVLNTQLILVLGSSTILLTFKFFELAFSYKWTYIQQIPSKLAIVYLIALPSMPDSETKSIEPSTRTVRQESIASIIRGICQFIILQILFYLIPHDWFTLPPSLLSPIVHSIRCSLFSIILYLLIDFFTSIMFGIYSLTFNLHMKRVFPQFPFASTSLREFWSRRWNKLVQKPLHLISFVAIPNLINPIITLNNTTKGLLAFALSGFIHEYVVWFTYNVWSGKYMIFFGIHSLLVLLEVITQFPVKLNTLTGKITGWLWTTGIMLVTLPLFFDPLFEKHVNFNANVIPVQNSENVPNLFNLPGMLANNRSDITLLEGDIALPIHDSRTAYTPAPRWPNGIVPIEFDGSFTADQQNIIIGAMSTISQNTNDCIRFVWRSNNPTWLRIHSGQGCWSHMGKVVGSGSQDLSLQIPSCVHHSVALHELLHALGFAHEQTRTDRDTYVRVYYENIEAGQAHNFDRYASNQVNSFGEAYDYGSIMHYRSDAFSSNGRPTIKPILAGYENWESYMGRGDKMSAQDIKKLKAYYGCP</sequence>
<feature type="binding site" evidence="10">
    <location>
        <position position="439"/>
    </location>
    <ligand>
        <name>Zn(2+)</name>
        <dbReference type="ChEBI" id="CHEBI:29105"/>
        <note>catalytic</note>
    </ligand>
</feature>
<dbReference type="GO" id="GO:0004222">
    <property type="term" value="F:metalloendopeptidase activity"/>
    <property type="evidence" value="ECO:0007669"/>
    <property type="project" value="UniProtKB-UniRule"/>
</dbReference>
<evidence type="ECO:0000256" key="9">
    <source>
        <dbReference type="ARBA" id="ARBA00023136"/>
    </source>
</evidence>
<dbReference type="PANTHER" id="PTHR10127">
    <property type="entry name" value="DISCOIDIN, CUB, EGF, LAMININ , AND ZINC METALLOPROTEASE DOMAIN CONTAINING"/>
    <property type="match status" value="1"/>
</dbReference>
<dbReference type="EMBL" id="CAJNOE010001233">
    <property type="protein sequence ID" value="CAF1403461.1"/>
    <property type="molecule type" value="Genomic_DNA"/>
</dbReference>
<evidence type="ECO:0000256" key="7">
    <source>
        <dbReference type="ARBA" id="ARBA00022989"/>
    </source>
</evidence>
<comment type="cofactor">
    <cofactor evidence="10 11">
        <name>Zn(2+)</name>
        <dbReference type="ChEBI" id="CHEBI:29105"/>
    </cofactor>
    <text evidence="10 11">Binds 1 zinc ion per subunit.</text>
</comment>
<accession>A0A815L682</accession>
<evidence type="ECO:0000256" key="2">
    <source>
        <dbReference type="ARBA" id="ARBA00022670"/>
    </source>
</evidence>
<dbReference type="EC" id="3.4.24.-" evidence="11"/>
<evidence type="ECO:0000313" key="16">
    <source>
        <dbReference type="Proteomes" id="UP000663860"/>
    </source>
</evidence>
<dbReference type="InterPro" id="IPR024079">
    <property type="entry name" value="MetalloPept_cat_dom_sf"/>
</dbReference>
<evidence type="ECO:0000256" key="12">
    <source>
        <dbReference type="SAM" id="Phobius"/>
    </source>
</evidence>
<keyword evidence="10" id="KW-1015">Disulfide bond</keyword>
<feature type="transmembrane region" description="Helical" evidence="12">
    <location>
        <begin position="237"/>
        <end position="258"/>
    </location>
</feature>
<feature type="transmembrane region" description="Helical" evidence="12">
    <location>
        <begin position="127"/>
        <end position="149"/>
    </location>
</feature>
<evidence type="ECO:0000256" key="8">
    <source>
        <dbReference type="ARBA" id="ARBA00023049"/>
    </source>
</evidence>
<keyword evidence="6 10" id="KW-0862">Zinc</keyword>
<dbReference type="GO" id="GO:0016020">
    <property type="term" value="C:membrane"/>
    <property type="evidence" value="ECO:0007669"/>
    <property type="project" value="UniProtKB-SubCell"/>
</dbReference>
<dbReference type="GO" id="GO:0008270">
    <property type="term" value="F:zinc ion binding"/>
    <property type="evidence" value="ECO:0007669"/>
    <property type="project" value="UniProtKB-UniRule"/>
</dbReference>
<evidence type="ECO:0000256" key="4">
    <source>
        <dbReference type="ARBA" id="ARBA00022723"/>
    </source>
</evidence>
<dbReference type="PANTHER" id="PTHR10127:SF780">
    <property type="entry name" value="METALLOENDOPEPTIDASE"/>
    <property type="match status" value="1"/>
</dbReference>
<feature type="transmembrane region" description="Helical" evidence="12">
    <location>
        <begin position="21"/>
        <end position="41"/>
    </location>
</feature>
<keyword evidence="9 12" id="KW-0472">Membrane</keyword>
<comment type="subcellular location">
    <subcellularLocation>
        <location evidence="1">Membrane</location>
        <topology evidence="1">Multi-pass membrane protein</topology>
    </subcellularLocation>
</comment>
<evidence type="ECO:0000256" key="10">
    <source>
        <dbReference type="PROSITE-ProRule" id="PRU01211"/>
    </source>
</evidence>
<keyword evidence="3 12" id="KW-0812">Transmembrane</keyword>
<feature type="active site" evidence="10">
    <location>
        <position position="436"/>
    </location>
</feature>
<dbReference type="AlphaFoldDB" id="A0A815L682"/>
<evidence type="ECO:0000256" key="3">
    <source>
        <dbReference type="ARBA" id="ARBA00022692"/>
    </source>
</evidence>
<evidence type="ECO:0000256" key="6">
    <source>
        <dbReference type="ARBA" id="ARBA00022833"/>
    </source>
</evidence>
<keyword evidence="8 10" id="KW-0482">Metalloprotease</keyword>
<gene>
    <name evidence="14" type="ORF">IZO911_LOCUS39636</name>
    <name evidence="15" type="ORF">KXQ929_LOCUS28261</name>
</gene>
<dbReference type="Gene3D" id="3.40.390.10">
    <property type="entry name" value="Collagenase (Catalytic Domain)"/>
    <property type="match status" value="1"/>
</dbReference>
<feature type="transmembrane region" description="Helical" evidence="12">
    <location>
        <begin position="86"/>
        <end position="107"/>
    </location>
</feature>
<dbReference type="Proteomes" id="UP000663860">
    <property type="component" value="Unassembled WGS sequence"/>
</dbReference>
<feature type="binding site" evidence="10">
    <location>
        <position position="445"/>
    </location>
    <ligand>
        <name>Zn(2+)</name>
        <dbReference type="ChEBI" id="CHEBI:29105"/>
        <note>catalytic</note>
    </ligand>
</feature>
<dbReference type="CDD" id="cd04280">
    <property type="entry name" value="ZnMc_astacin_like"/>
    <property type="match status" value="1"/>
</dbReference>
<comment type="caution">
    <text evidence="10">Lacks conserved residue(s) required for the propagation of feature annotation.</text>
</comment>
<proteinExistence type="predicted"/>
<dbReference type="Pfam" id="PF01400">
    <property type="entry name" value="Astacin"/>
    <property type="match status" value="1"/>
</dbReference>
<comment type="caution">
    <text evidence="14">The sequence shown here is derived from an EMBL/GenBank/DDBJ whole genome shotgun (WGS) entry which is preliminary data.</text>
</comment>
<name>A0A815L682_9BILA</name>
<keyword evidence="5 10" id="KW-0378">Hydrolase</keyword>
<evidence type="ECO:0000313" key="15">
    <source>
        <dbReference type="EMBL" id="CAF3997228.1"/>
    </source>
</evidence>
<dbReference type="SUPFAM" id="SSF55486">
    <property type="entry name" value="Metalloproteases ('zincins'), catalytic domain"/>
    <property type="match status" value="1"/>
</dbReference>
<reference evidence="14" key="1">
    <citation type="submission" date="2021-02" db="EMBL/GenBank/DDBJ databases">
        <authorList>
            <person name="Nowell W R."/>
        </authorList>
    </citation>
    <scope>NUCLEOTIDE SEQUENCE</scope>
</reference>
<dbReference type="EMBL" id="CAJOBB010002772">
    <property type="protein sequence ID" value="CAF3997228.1"/>
    <property type="molecule type" value="Genomic_DNA"/>
</dbReference>
<feature type="disulfide bond" evidence="10">
    <location>
        <begin position="405"/>
        <end position="427"/>
    </location>
</feature>
<evidence type="ECO:0000256" key="11">
    <source>
        <dbReference type="RuleBase" id="RU361183"/>
    </source>
</evidence>
<protein>
    <recommendedName>
        <fullName evidence="11">Metalloendopeptidase</fullName>
        <ecNumber evidence="11">3.4.24.-</ecNumber>
    </recommendedName>
</protein>
<evidence type="ECO:0000259" key="13">
    <source>
        <dbReference type="PROSITE" id="PS51864"/>
    </source>
</evidence>
<organism evidence="14 16">
    <name type="scientific">Adineta steineri</name>
    <dbReference type="NCBI Taxonomy" id="433720"/>
    <lineage>
        <taxon>Eukaryota</taxon>
        <taxon>Metazoa</taxon>
        <taxon>Spiralia</taxon>
        <taxon>Gnathifera</taxon>
        <taxon>Rotifera</taxon>
        <taxon>Eurotatoria</taxon>
        <taxon>Bdelloidea</taxon>
        <taxon>Adinetida</taxon>
        <taxon>Adinetidae</taxon>
        <taxon>Adineta</taxon>
    </lineage>
</organism>
<dbReference type="SMART" id="SM00235">
    <property type="entry name" value="ZnMc"/>
    <property type="match status" value="1"/>
</dbReference>
<feature type="transmembrane region" description="Helical" evidence="12">
    <location>
        <begin position="270"/>
        <end position="289"/>
    </location>
</feature>
<dbReference type="Proteomes" id="UP000663868">
    <property type="component" value="Unassembled WGS sequence"/>
</dbReference>
<dbReference type="PROSITE" id="PS51864">
    <property type="entry name" value="ASTACIN"/>
    <property type="match status" value="1"/>
</dbReference>
<dbReference type="InterPro" id="IPR006026">
    <property type="entry name" value="Peptidase_Metallo"/>
</dbReference>
<feature type="transmembrane region" description="Helical" evidence="12">
    <location>
        <begin position="211"/>
        <end position="230"/>
    </location>
</feature>
<keyword evidence="4 10" id="KW-0479">Metal-binding</keyword>
<evidence type="ECO:0000256" key="5">
    <source>
        <dbReference type="ARBA" id="ARBA00022801"/>
    </source>
</evidence>
<dbReference type="Pfam" id="PF13813">
    <property type="entry name" value="MBOAT_2"/>
    <property type="match status" value="1"/>
</dbReference>
<dbReference type="InterPro" id="IPR001506">
    <property type="entry name" value="Peptidase_M12A"/>
</dbReference>
<keyword evidence="2 10" id="KW-0645">Protease</keyword>
<dbReference type="InterPro" id="IPR034035">
    <property type="entry name" value="Astacin-like_dom"/>
</dbReference>
<dbReference type="InterPro" id="IPR032805">
    <property type="entry name" value="Wax_synthase_dom"/>
</dbReference>
<evidence type="ECO:0000313" key="14">
    <source>
        <dbReference type="EMBL" id="CAF1403461.1"/>
    </source>
</evidence>
<keyword evidence="7 12" id="KW-1133">Transmembrane helix</keyword>
<feature type="domain" description="Peptidase M12A" evidence="13">
    <location>
        <begin position="339"/>
        <end position="542"/>
    </location>
</feature>